<dbReference type="OrthoDB" id="3192566at2"/>
<evidence type="ECO:0000313" key="2">
    <source>
        <dbReference type="EMBL" id="BAN01771.1"/>
    </source>
</evidence>
<organism evidence="2 3">
    <name type="scientific">Ilumatobacter coccineus (strain NBRC 103263 / KCTC 29153 / YM16-304)</name>
    <dbReference type="NCBI Taxonomy" id="1313172"/>
    <lineage>
        <taxon>Bacteria</taxon>
        <taxon>Bacillati</taxon>
        <taxon>Actinomycetota</taxon>
        <taxon>Acidimicrobiia</taxon>
        <taxon>Acidimicrobiales</taxon>
        <taxon>Ilumatobacteraceae</taxon>
        <taxon>Ilumatobacter</taxon>
    </lineage>
</organism>
<dbReference type="EMBL" id="AP012057">
    <property type="protein sequence ID" value="BAN01771.1"/>
    <property type="molecule type" value="Genomic_DNA"/>
</dbReference>
<evidence type="ECO:0000259" key="1">
    <source>
        <dbReference type="PROSITE" id="PS50075"/>
    </source>
</evidence>
<protein>
    <recommendedName>
        <fullName evidence="1">Carrier domain-containing protein</fullName>
    </recommendedName>
</protein>
<dbReference type="Gene3D" id="1.10.1200.10">
    <property type="entry name" value="ACP-like"/>
    <property type="match status" value="1"/>
</dbReference>
<proteinExistence type="predicted"/>
<dbReference type="InterPro" id="IPR009081">
    <property type="entry name" value="PP-bd_ACP"/>
</dbReference>
<sequence>MNTPTVERIIDLASALFDTTRDDISAATTPADVPSWDSLAQLNLMVAIEDEFELELDPEVVGEILEIGALAAHVDLALAGRAP</sequence>
<dbReference type="SUPFAM" id="SSF47336">
    <property type="entry name" value="ACP-like"/>
    <property type="match status" value="1"/>
</dbReference>
<feature type="domain" description="Carrier" evidence="1">
    <location>
        <begin position="3"/>
        <end position="78"/>
    </location>
</feature>
<name>A0A6C7E5C8_ILUCY</name>
<evidence type="ECO:0000313" key="3">
    <source>
        <dbReference type="Proteomes" id="UP000011863"/>
    </source>
</evidence>
<accession>A0A6C7E5C8</accession>
<dbReference type="AlphaFoldDB" id="A0A6C7E5C8"/>
<keyword evidence="3" id="KW-1185">Reference proteome</keyword>
<dbReference type="KEGG" id="aym:YM304_14570"/>
<reference evidence="2 3" key="1">
    <citation type="journal article" date="2013" name="Int. J. Syst. Evol. Microbiol.">
        <title>Ilumatobacter nonamiense sp. nov. and Ilumatobacter coccineum sp. nov., isolated from seashore sand.</title>
        <authorList>
            <person name="Matsumoto A."/>
            <person name="Kasai H."/>
            <person name="Matsuo Y."/>
            <person name="Shizuri Y."/>
            <person name="Ichikawa N."/>
            <person name="Fujita N."/>
            <person name="Omura S."/>
            <person name="Takahashi Y."/>
        </authorList>
    </citation>
    <scope>NUCLEOTIDE SEQUENCE [LARGE SCALE GENOMIC DNA]</scope>
    <source>
        <strain evidence="3">NBRC 103263 / KCTC 29153 / YM16-304</strain>
    </source>
</reference>
<dbReference type="Proteomes" id="UP000011863">
    <property type="component" value="Chromosome"/>
</dbReference>
<dbReference type="PROSITE" id="PS50075">
    <property type="entry name" value="CARRIER"/>
    <property type="match status" value="1"/>
</dbReference>
<dbReference type="InterPro" id="IPR036736">
    <property type="entry name" value="ACP-like_sf"/>
</dbReference>
<dbReference type="RefSeq" id="WP_015441018.1">
    <property type="nucleotide sequence ID" value="NC_020520.1"/>
</dbReference>
<gene>
    <name evidence="2" type="ORF">YM304_14570</name>
</gene>